<accession>A0A173VX30</accession>
<dbReference type="Proteomes" id="UP000284660">
    <property type="component" value="Unassembled WGS sequence"/>
</dbReference>
<evidence type="ECO:0000259" key="3">
    <source>
        <dbReference type="Pfam" id="PF00534"/>
    </source>
</evidence>
<dbReference type="Proteomes" id="UP000461276">
    <property type="component" value="Unassembled WGS sequence"/>
</dbReference>
<evidence type="ECO:0000256" key="2">
    <source>
        <dbReference type="ARBA" id="ARBA00022679"/>
    </source>
</evidence>
<evidence type="ECO:0000256" key="1">
    <source>
        <dbReference type="ARBA" id="ARBA00022676"/>
    </source>
</evidence>
<dbReference type="AlphaFoldDB" id="A0A173VX30"/>
<dbReference type="Proteomes" id="UP000501982">
    <property type="component" value="Chromosome"/>
</dbReference>
<dbReference type="EC" id="2.4.-.-" evidence="5"/>
<reference evidence="13 14" key="3">
    <citation type="journal article" date="2019" name="Nat. Med.">
        <title>A library of human gut bacterial isolates paired with longitudinal multiomics data enables mechanistic microbiome research.</title>
        <authorList>
            <person name="Poyet M."/>
            <person name="Groussin M."/>
            <person name="Gibbons S.M."/>
            <person name="Avila-Pacheco J."/>
            <person name="Jiang X."/>
            <person name="Kearney S.M."/>
            <person name="Perrotta A.R."/>
            <person name="Berdy B."/>
            <person name="Zhao S."/>
            <person name="Lieberman T.D."/>
            <person name="Swanson P.K."/>
            <person name="Smith M."/>
            <person name="Roesemann S."/>
            <person name="Alexander J.E."/>
            <person name="Rich S.A."/>
            <person name="Livny J."/>
            <person name="Vlamakis H."/>
            <person name="Clish C."/>
            <person name="Bullock K."/>
            <person name="Deik A."/>
            <person name="Scott J."/>
            <person name="Pierce K.A."/>
            <person name="Xavier R.J."/>
            <person name="Alm E.J."/>
        </authorList>
    </citation>
    <scope>NUCLEOTIDE SEQUENCE [LARGE SCALE GENOMIC DNA]</scope>
    <source>
        <strain evidence="8 14">BIOML-A20</strain>
        <strain evidence="7 13">BIOML-A32</strain>
        <strain evidence="6 15">BIOML-A9</strain>
    </source>
</reference>
<evidence type="ECO:0000313" key="16">
    <source>
        <dbReference type="Proteomes" id="UP000501982"/>
    </source>
</evidence>
<evidence type="ECO:0000313" key="13">
    <source>
        <dbReference type="Proteomes" id="UP000441358"/>
    </source>
</evidence>
<dbReference type="Proteomes" id="UP000095591">
    <property type="component" value="Unassembled WGS sequence"/>
</dbReference>
<dbReference type="OrthoDB" id="9790710at2"/>
<dbReference type="Proteomes" id="UP000441609">
    <property type="component" value="Unassembled WGS sequence"/>
</dbReference>
<evidence type="ECO:0000313" key="7">
    <source>
        <dbReference type="EMBL" id="MRZ51488.1"/>
    </source>
</evidence>
<protein>
    <submittedName>
        <fullName evidence="4">Glycogen synthase</fullName>
        <ecNumber evidence="4">2.4.1.11</ecNumber>
    </submittedName>
    <submittedName>
        <fullName evidence="5 9">Glycosyltransferase</fullName>
        <ecNumber evidence="5">2.4.-.-</ecNumber>
    </submittedName>
</protein>
<evidence type="ECO:0000313" key="5">
    <source>
        <dbReference type="EMBL" id="MDB9005909.1"/>
    </source>
</evidence>
<evidence type="ECO:0000313" key="9">
    <source>
        <dbReference type="EMBL" id="QJE29559.1"/>
    </source>
</evidence>
<dbReference type="Gene3D" id="3.40.50.2000">
    <property type="entry name" value="Glycogen Phosphorylase B"/>
    <property type="match status" value="2"/>
</dbReference>
<organism evidence="4 11">
    <name type="scientific">Parabacteroides distasonis</name>
    <dbReference type="NCBI Taxonomy" id="823"/>
    <lineage>
        <taxon>Bacteria</taxon>
        <taxon>Pseudomonadati</taxon>
        <taxon>Bacteroidota</taxon>
        <taxon>Bacteroidia</taxon>
        <taxon>Bacteroidales</taxon>
        <taxon>Tannerellaceae</taxon>
        <taxon>Parabacteroides</taxon>
    </lineage>
</organism>
<evidence type="ECO:0000313" key="12">
    <source>
        <dbReference type="Proteomes" id="UP000284660"/>
    </source>
</evidence>
<reference evidence="10 12" key="2">
    <citation type="submission" date="2018-08" db="EMBL/GenBank/DDBJ databases">
        <title>A genome reference for cultivated species of the human gut microbiota.</title>
        <authorList>
            <person name="Zou Y."/>
            <person name="Xue W."/>
            <person name="Luo G."/>
        </authorList>
    </citation>
    <scope>NUCLEOTIDE SEQUENCE [LARGE SCALE GENOMIC DNA]</scope>
    <source>
        <strain evidence="10 12">AM30-4</strain>
    </source>
</reference>
<keyword evidence="1 4" id="KW-0328">Glycosyltransferase</keyword>
<dbReference type="PANTHER" id="PTHR12526:SF629">
    <property type="entry name" value="TEICHURONIC ACID BIOSYNTHESIS GLYCOSYLTRANSFERASE TUAH-RELATED"/>
    <property type="match status" value="1"/>
</dbReference>
<dbReference type="Proteomes" id="UP001210126">
    <property type="component" value="Unassembled WGS sequence"/>
</dbReference>
<feature type="domain" description="Glycosyl transferase family 1" evidence="3">
    <location>
        <begin position="172"/>
        <end position="329"/>
    </location>
</feature>
<dbReference type="EMBL" id="JAQMPJ010000011">
    <property type="protein sequence ID" value="MDB9005909.1"/>
    <property type="molecule type" value="Genomic_DNA"/>
</dbReference>
<evidence type="ECO:0000313" key="10">
    <source>
        <dbReference type="EMBL" id="RHD72227.1"/>
    </source>
</evidence>
<evidence type="ECO:0000313" key="15">
    <source>
        <dbReference type="Proteomes" id="UP000461276"/>
    </source>
</evidence>
<dbReference type="GO" id="GO:0004373">
    <property type="term" value="F:alpha-1,4-glucan glucosyltransferase (UDP-glucose donor) activity"/>
    <property type="evidence" value="ECO:0007669"/>
    <property type="project" value="UniProtKB-EC"/>
</dbReference>
<dbReference type="EC" id="2.4.1.11" evidence="4"/>
<dbReference type="EMBL" id="QSJN01000012">
    <property type="protein sequence ID" value="RHD72227.1"/>
    <property type="molecule type" value="Genomic_DNA"/>
</dbReference>
<evidence type="ECO:0000313" key="14">
    <source>
        <dbReference type="Proteomes" id="UP000441609"/>
    </source>
</evidence>
<dbReference type="EMBL" id="WKMO01000014">
    <property type="protein sequence ID" value="MSB74624.1"/>
    <property type="molecule type" value="Genomic_DNA"/>
</dbReference>
<name>A0A173VX30_PARDI</name>
<evidence type="ECO:0000313" key="8">
    <source>
        <dbReference type="EMBL" id="MSB74624.1"/>
    </source>
</evidence>
<dbReference type="RefSeq" id="WP_005860713.1">
    <property type="nucleotide sequence ID" value="NZ_CAXSPS010000013.1"/>
</dbReference>
<evidence type="ECO:0000313" key="6">
    <source>
        <dbReference type="EMBL" id="MRY94563.1"/>
    </source>
</evidence>
<dbReference type="EMBL" id="CYXP01000010">
    <property type="protein sequence ID" value="CUN31330.1"/>
    <property type="molecule type" value="Genomic_DNA"/>
</dbReference>
<reference evidence="5" key="5">
    <citation type="submission" date="2023-01" db="EMBL/GenBank/DDBJ databases">
        <title>Human gut microbiome strain richness.</title>
        <authorList>
            <person name="Chen-Liaw A."/>
        </authorList>
    </citation>
    <scope>NUCLEOTIDE SEQUENCE</scope>
    <source>
        <strain evidence="5">RTP21484st1_E5_RTP21484_190118</strain>
    </source>
</reference>
<reference evidence="9 16" key="4">
    <citation type="submission" date="2020-04" db="EMBL/GenBank/DDBJ databases">
        <title>Complete Genomes and Methylome analysis of CBBP consortium that reverse antibiotic-induced susceptibility to vancomycin-resistant Enterococcus faecium infection.</title>
        <authorList>
            <person name="Fomenkov A."/>
            <person name="Zhang Z."/>
            <person name="Pamer E."/>
            <person name="Roberts R.J."/>
        </authorList>
    </citation>
    <scope>NUCLEOTIDE SEQUENCE [LARGE SCALE GENOMIC DNA]</scope>
    <source>
        <strain evidence="16">CBBP</strain>
        <strain evidence="9">CBBP-1</strain>
    </source>
</reference>
<dbReference type="Proteomes" id="UP000441358">
    <property type="component" value="Unassembled WGS sequence"/>
</dbReference>
<gene>
    <name evidence="10" type="ORF">DW782_17280</name>
    <name evidence="4" type="ORF">ERS852429_03712</name>
    <name evidence="7" type="ORF">GKD66_14885</name>
    <name evidence="6" type="ORF">GKD67_15285</name>
    <name evidence="8" type="ORF">GKD70_15265</name>
    <name evidence="9" type="ORF">HHO38_15145</name>
    <name evidence="5" type="ORF">PN599_12965</name>
</gene>
<dbReference type="Pfam" id="PF00534">
    <property type="entry name" value="Glycos_transf_1"/>
    <property type="match status" value="1"/>
</dbReference>
<dbReference type="PANTHER" id="PTHR12526">
    <property type="entry name" value="GLYCOSYLTRANSFERASE"/>
    <property type="match status" value="1"/>
</dbReference>
<keyword evidence="2 4" id="KW-0808">Transferase</keyword>
<dbReference type="EMBL" id="WKMC01000011">
    <property type="protein sequence ID" value="MRZ51488.1"/>
    <property type="molecule type" value="Genomic_DNA"/>
</dbReference>
<dbReference type="InterPro" id="IPR001296">
    <property type="entry name" value="Glyco_trans_1"/>
</dbReference>
<evidence type="ECO:0000313" key="4">
    <source>
        <dbReference type="EMBL" id="CUN31330.1"/>
    </source>
</evidence>
<proteinExistence type="predicted"/>
<dbReference type="EMBL" id="CP051672">
    <property type="protein sequence ID" value="QJE29559.1"/>
    <property type="molecule type" value="Genomic_DNA"/>
</dbReference>
<sequence length="354" mass="39738">MNILLVYKEADIATYKMLEGLSKLEDFNIYIASPQSYTDKKIYGNCTPLDLPVITSKFNWNVIRALRKIIKTYRIDLIYSPSSSGLSNALFASIGTRAKNIAYRGTQAKLKRFDPTYYLGILNPAVEHVVCETKDIEEYLSRFIARKRLTTSTKPFDIDWIKEAVRTPKQADDIPDDAFRCIYIGATKNRPFKGLTDLIDAFILLDDPRVHLTIVGEYGENDFQLAQQSKVSAQIHFLGQRSDAISFLVTSQLFILPSHRDASPRVVREAMACSVPCIVTDIPGARDLIIDGVTGLLVPPSSPQQMAASIRSLIDNPERLEAFAKASREHIIQDFSVKAYTDGFATLFRSIKKA</sequence>
<evidence type="ECO:0000313" key="11">
    <source>
        <dbReference type="Proteomes" id="UP000095591"/>
    </source>
</evidence>
<dbReference type="EMBL" id="WKMY01000011">
    <property type="protein sequence ID" value="MRY94563.1"/>
    <property type="molecule type" value="Genomic_DNA"/>
</dbReference>
<dbReference type="SUPFAM" id="SSF53756">
    <property type="entry name" value="UDP-Glycosyltransferase/glycogen phosphorylase"/>
    <property type="match status" value="1"/>
</dbReference>
<reference evidence="4 11" key="1">
    <citation type="submission" date="2015-09" db="EMBL/GenBank/DDBJ databases">
        <authorList>
            <consortium name="Pathogen Informatics"/>
        </authorList>
    </citation>
    <scope>NUCLEOTIDE SEQUENCE [LARGE SCALE GENOMIC DNA]</scope>
    <source>
        <strain evidence="4 11">2789STDY5608872</strain>
    </source>
</reference>